<organism evidence="10 11">
    <name type="scientific">Campylobacter hyointestinalis subsp. hyointestinalis</name>
    <dbReference type="NCBI Taxonomy" id="91352"/>
    <lineage>
        <taxon>Bacteria</taxon>
        <taxon>Pseudomonadati</taxon>
        <taxon>Campylobacterota</taxon>
        <taxon>Epsilonproteobacteria</taxon>
        <taxon>Campylobacterales</taxon>
        <taxon>Campylobacteraceae</taxon>
        <taxon>Campylobacter</taxon>
    </lineage>
</organism>
<evidence type="ECO:0000313" key="12">
    <source>
        <dbReference type="Proteomes" id="UP000052257"/>
    </source>
</evidence>
<dbReference type="NCBIfam" id="NF005141">
    <property type="entry name" value="PRK06590.1"/>
    <property type="match status" value="1"/>
</dbReference>
<keyword evidence="10" id="KW-0560">Oxidoreductase</keyword>
<feature type="transmembrane region" description="Helical" evidence="6">
    <location>
        <begin position="250"/>
        <end position="268"/>
    </location>
</feature>
<keyword evidence="2 5" id="KW-0812">Transmembrane</keyword>
<feature type="transmembrane region" description="Helical" evidence="6">
    <location>
        <begin position="308"/>
        <end position="326"/>
    </location>
</feature>
<evidence type="ECO:0000256" key="6">
    <source>
        <dbReference type="SAM" id="Phobius"/>
    </source>
</evidence>
<gene>
    <name evidence="10" type="primary">nuoL</name>
    <name evidence="10" type="ORF">ERS686654_01556</name>
    <name evidence="9" type="ORF">ERS739220_01369</name>
</gene>
<dbReference type="GO" id="GO:0042773">
    <property type="term" value="P:ATP synthesis coupled electron transport"/>
    <property type="evidence" value="ECO:0007669"/>
    <property type="project" value="InterPro"/>
</dbReference>
<dbReference type="EMBL" id="FAVB01000003">
    <property type="protein sequence ID" value="CUU84684.1"/>
    <property type="molecule type" value="Genomic_DNA"/>
</dbReference>
<name>A0A0S4S0Z8_CAMHY</name>
<dbReference type="Gene3D" id="1.20.5.2700">
    <property type="match status" value="1"/>
</dbReference>
<dbReference type="EC" id="1.6.5.11" evidence="10"/>
<feature type="transmembrane region" description="Helical" evidence="6">
    <location>
        <begin position="483"/>
        <end position="501"/>
    </location>
</feature>
<dbReference type="AlphaFoldDB" id="A0A0S4S0Z8"/>
<sequence length="603" mass="66558">MLINIVVLAPFIGSAVLGIAYLNRVNLKITQNIFAALGMSAPLISLICMGIILFDGGASKTVNLSVFNWISVGSFEINIGFYLDKLSVIMGFFVLFLATLIHFYSIGYMDKDPGFGKFFSYMNLFLGSMLVLVLANSPVFMFVGWEGVGACSYLLISFYFEGKDNVKAGNKAFILNRIGDFGFVIGLVTLYIAVGRSGFDYDSLASNISLISPNLAIFIGSCFICGALAKSAQIPLYTWLPDAMAGPTPISALIHAATMVTAGVYMVIRFDFLYENLSSVLEVLALIGVFSALFAAVIATKATDIKKILAYSTMSQLGYMFAALSYEFNASLFHLFTHGFFKALLFLGAGSVIIALHHEQNIFKMGSLRKNRVLFYPMLIGSLAISGIFPFSGFFSKDAIILNAFLSGHYLIGATLLFVAGLTSYYVFRLFFLVFYSKNVVPKTHKVPPIMTFVNVVLSFLALFGGVLMLALELPHVSLMAEIIAGVISLSVSFLGIFIAYKKFFYYENKNEQESKFEIIVANKFYIDEIYDALFVRTFASASKFITGVLDKAFYSTVLNLALAFKFTSKIYAKFTQTGLTNSYAFYMVLWICIIVIYIKVDL</sequence>
<feature type="transmembrane region" description="Helical" evidence="6">
    <location>
        <begin position="6"/>
        <end position="22"/>
    </location>
</feature>
<feature type="transmembrane region" description="Helical" evidence="6">
    <location>
        <begin position="142"/>
        <end position="160"/>
    </location>
</feature>
<dbReference type="InterPro" id="IPR003945">
    <property type="entry name" value="NU5C-like"/>
</dbReference>
<reference evidence="11 12" key="1">
    <citation type="submission" date="2015-11" db="EMBL/GenBank/DDBJ databases">
        <authorList>
            <consortium name="Pathogen Informatics"/>
        </authorList>
    </citation>
    <scope>NUCLEOTIDE SEQUENCE [LARGE SCALE GENOMIC DNA]</scope>
    <source>
        <strain evidence="10 11">006A-0059</strain>
        <strain evidence="9 12">006A-0191</strain>
    </source>
</reference>
<accession>A0A9W5ARA7</accession>
<dbReference type="Proteomes" id="UP000052237">
    <property type="component" value="Unassembled WGS sequence"/>
</dbReference>
<feature type="transmembrane region" description="Helical" evidence="6">
    <location>
        <begin position="407"/>
        <end position="428"/>
    </location>
</feature>
<dbReference type="GO" id="GO:0015990">
    <property type="term" value="P:electron transport coupled proton transport"/>
    <property type="evidence" value="ECO:0007669"/>
    <property type="project" value="TreeGrafter"/>
</dbReference>
<feature type="transmembrane region" description="Helical" evidence="6">
    <location>
        <begin position="181"/>
        <end position="199"/>
    </location>
</feature>
<evidence type="ECO:0000259" key="8">
    <source>
        <dbReference type="Pfam" id="PF00662"/>
    </source>
</evidence>
<accession>A0A0S4S0Z8</accession>
<evidence type="ECO:0000256" key="1">
    <source>
        <dbReference type="ARBA" id="ARBA00004127"/>
    </source>
</evidence>
<feature type="domain" description="NADH:quinone oxidoreductase/Mrp antiporter transmembrane" evidence="7">
    <location>
        <begin position="136"/>
        <end position="422"/>
    </location>
</feature>
<dbReference type="InterPro" id="IPR018393">
    <property type="entry name" value="NADHpl_OxRdtase_5_subgr"/>
</dbReference>
<feature type="transmembrane region" description="Helical" evidence="6">
    <location>
        <begin position="86"/>
        <end position="106"/>
    </location>
</feature>
<evidence type="ECO:0000256" key="2">
    <source>
        <dbReference type="ARBA" id="ARBA00022692"/>
    </source>
</evidence>
<comment type="caution">
    <text evidence="10">The sequence shown here is derived from an EMBL/GenBank/DDBJ whole genome shotgun (WGS) entry which is preliminary data.</text>
</comment>
<evidence type="ECO:0000313" key="10">
    <source>
        <dbReference type="EMBL" id="CUU84684.1"/>
    </source>
</evidence>
<dbReference type="InterPro" id="IPR001516">
    <property type="entry name" value="Proton_antipo_N"/>
</dbReference>
<dbReference type="GO" id="GO:0016020">
    <property type="term" value="C:membrane"/>
    <property type="evidence" value="ECO:0007669"/>
    <property type="project" value="UniProtKB-SubCell"/>
</dbReference>
<evidence type="ECO:0000259" key="7">
    <source>
        <dbReference type="Pfam" id="PF00361"/>
    </source>
</evidence>
<dbReference type="PANTHER" id="PTHR42829">
    <property type="entry name" value="NADH-UBIQUINONE OXIDOREDUCTASE CHAIN 5"/>
    <property type="match status" value="1"/>
</dbReference>
<feature type="domain" description="NADH-Ubiquinone oxidoreductase (complex I) chain 5 N-terminal" evidence="8">
    <location>
        <begin position="69"/>
        <end position="119"/>
    </location>
</feature>
<dbReference type="PRINTS" id="PR01435">
    <property type="entry name" value="NPOXDRDTASE5"/>
</dbReference>
<feature type="transmembrane region" description="Helical" evidence="6">
    <location>
        <begin position="374"/>
        <end position="395"/>
    </location>
</feature>
<comment type="subcellular location">
    <subcellularLocation>
        <location evidence="1">Endomembrane system</location>
        <topology evidence="1">Multi-pass membrane protein</topology>
    </subcellularLocation>
    <subcellularLocation>
        <location evidence="5">Membrane</location>
        <topology evidence="5">Multi-pass membrane protein</topology>
    </subcellularLocation>
</comment>
<feature type="transmembrane region" description="Helical" evidence="6">
    <location>
        <begin position="280"/>
        <end position="299"/>
    </location>
</feature>
<dbReference type="PANTHER" id="PTHR42829:SF2">
    <property type="entry name" value="NADH-UBIQUINONE OXIDOREDUCTASE CHAIN 5"/>
    <property type="match status" value="1"/>
</dbReference>
<dbReference type="GO" id="GO:0012505">
    <property type="term" value="C:endomembrane system"/>
    <property type="evidence" value="ECO:0007669"/>
    <property type="project" value="UniProtKB-SubCell"/>
</dbReference>
<feature type="transmembrane region" description="Helical" evidence="6">
    <location>
        <begin position="332"/>
        <end position="354"/>
    </location>
</feature>
<evidence type="ECO:0000256" key="5">
    <source>
        <dbReference type="RuleBase" id="RU000320"/>
    </source>
</evidence>
<keyword evidence="3 6" id="KW-1133">Transmembrane helix</keyword>
<dbReference type="RefSeq" id="WP_059427544.1">
    <property type="nucleotide sequence ID" value="NZ_FAUT01000001.1"/>
</dbReference>
<evidence type="ECO:0000256" key="4">
    <source>
        <dbReference type="ARBA" id="ARBA00023136"/>
    </source>
</evidence>
<evidence type="ECO:0000313" key="11">
    <source>
        <dbReference type="Proteomes" id="UP000052237"/>
    </source>
</evidence>
<dbReference type="InterPro" id="IPR001750">
    <property type="entry name" value="ND/Mrp_TM"/>
</dbReference>
<dbReference type="NCBIfam" id="TIGR01974">
    <property type="entry name" value="NDH_I_L"/>
    <property type="match status" value="1"/>
</dbReference>
<evidence type="ECO:0000313" key="9">
    <source>
        <dbReference type="EMBL" id="CUU82877.1"/>
    </source>
</evidence>
<keyword evidence="4 6" id="KW-0472">Membrane</keyword>
<keyword evidence="11" id="KW-1185">Reference proteome</keyword>
<feature type="transmembrane region" description="Helical" evidence="6">
    <location>
        <begin position="34"/>
        <end position="54"/>
    </location>
</feature>
<evidence type="ECO:0000256" key="3">
    <source>
        <dbReference type="ARBA" id="ARBA00022989"/>
    </source>
</evidence>
<protein>
    <submittedName>
        <fullName evidence="10">NADH-quinone oxidoreductase chain l</fullName>
        <ecNumber evidence="10">1.6.5.11</ecNumber>
    </submittedName>
</protein>
<feature type="transmembrane region" description="Helical" evidence="6">
    <location>
        <begin position="118"/>
        <end position="136"/>
    </location>
</feature>
<dbReference type="Pfam" id="PF00361">
    <property type="entry name" value="Proton_antipo_M"/>
    <property type="match status" value="1"/>
</dbReference>
<feature type="transmembrane region" description="Helical" evidence="6">
    <location>
        <begin position="449"/>
        <end position="471"/>
    </location>
</feature>
<feature type="transmembrane region" description="Helical" evidence="6">
    <location>
        <begin position="211"/>
        <end position="229"/>
    </location>
</feature>
<dbReference type="GO" id="GO:0003954">
    <property type="term" value="F:NADH dehydrogenase activity"/>
    <property type="evidence" value="ECO:0007669"/>
    <property type="project" value="TreeGrafter"/>
</dbReference>
<proteinExistence type="predicted"/>
<dbReference type="GO" id="GO:0008137">
    <property type="term" value="F:NADH dehydrogenase (ubiquinone) activity"/>
    <property type="evidence" value="ECO:0007669"/>
    <property type="project" value="InterPro"/>
</dbReference>
<dbReference type="PRINTS" id="PR01434">
    <property type="entry name" value="NADHDHGNASE5"/>
</dbReference>
<feature type="transmembrane region" description="Helical" evidence="6">
    <location>
        <begin position="584"/>
        <end position="601"/>
    </location>
</feature>
<dbReference type="Pfam" id="PF00662">
    <property type="entry name" value="Proton_antipo_N"/>
    <property type="match status" value="1"/>
</dbReference>
<dbReference type="EMBL" id="FAUW01000003">
    <property type="protein sequence ID" value="CUU82877.1"/>
    <property type="molecule type" value="Genomic_DNA"/>
</dbReference>
<dbReference type="Proteomes" id="UP000052257">
    <property type="component" value="Unassembled WGS sequence"/>
</dbReference>